<comment type="similarity">
    <text evidence="1">Belongs to the methyltransferase superfamily.</text>
</comment>
<dbReference type="InterPro" id="IPR051052">
    <property type="entry name" value="Diverse_substrate_MTase"/>
</dbReference>
<dbReference type="PANTHER" id="PTHR44942:SF4">
    <property type="entry name" value="METHYLTRANSFERASE TYPE 11 DOMAIN-CONTAINING PROTEIN"/>
    <property type="match status" value="1"/>
</dbReference>
<accession>X1UWJ2</accession>
<dbReference type="CDD" id="cd02440">
    <property type="entry name" value="AdoMet_MTases"/>
    <property type="match status" value="1"/>
</dbReference>
<feature type="non-terminal residue" evidence="5">
    <location>
        <position position="1"/>
    </location>
</feature>
<reference evidence="5" key="1">
    <citation type="journal article" date="2014" name="Front. Microbiol.">
        <title>High frequency of phylogenetically diverse reductive dehalogenase-homologous genes in deep subseafloor sedimentary metagenomes.</title>
        <authorList>
            <person name="Kawai M."/>
            <person name="Futagami T."/>
            <person name="Toyoda A."/>
            <person name="Takaki Y."/>
            <person name="Nishi S."/>
            <person name="Hori S."/>
            <person name="Arai W."/>
            <person name="Tsubouchi T."/>
            <person name="Morono Y."/>
            <person name="Uchiyama I."/>
            <person name="Ito T."/>
            <person name="Fujiyama A."/>
            <person name="Inagaki F."/>
            <person name="Takami H."/>
        </authorList>
    </citation>
    <scope>NUCLEOTIDE SEQUENCE</scope>
    <source>
        <strain evidence="5">Expedition CK06-06</strain>
    </source>
</reference>
<dbReference type="Pfam" id="PF08241">
    <property type="entry name" value="Methyltransf_11"/>
    <property type="match status" value="1"/>
</dbReference>
<sequence length="258" mass="30169">AQQDMNDHFSRVATLYNDLRTTDLEPIAFIRDRLNGKHSIEAADIGCGAGRYCLKFLQHLDILHLTCIDVNESMLEQTSNYLRAAGITNFKTIRSLAENIPLADNSMDYIFSFNAIHHFDFLKFIETSAEVIRDRGYIFIYTRLRGQNAKNIWGRYFPFFLEKENRLYELDELEGMIKPIESLTIECMKQFKYRRNASLSQLVNLARNGHYSTFSLYQKNEFEAALKGFQDNITRHFSTSEEIEWFAENTLLVVRKVE</sequence>
<name>X1UWJ2_9ZZZZ</name>
<gene>
    <name evidence="5" type="ORF">S12H4_33221</name>
</gene>
<dbReference type="GO" id="GO:0032259">
    <property type="term" value="P:methylation"/>
    <property type="evidence" value="ECO:0007669"/>
    <property type="project" value="UniProtKB-KW"/>
</dbReference>
<dbReference type="EMBL" id="BARW01019562">
    <property type="protein sequence ID" value="GAI96734.1"/>
    <property type="molecule type" value="Genomic_DNA"/>
</dbReference>
<feature type="domain" description="Methyltransferase type 11" evidence="4">
    <location>
        <begin position="44"/>
        <end position="140"/>
    </location>
</feature>
<evidence type="ECO:0000256" key="2">
    <source>
        <dbReference type="ARBA" id="ARBA00022603"/>
    </source>
</evidence>
<dbReference type="Gene3D" id="3.40.50.150">
    <property type="entry name" value="Vaccinia Virus protein VP39"/>
    <property type="match status" value="1"/>
</dbReference>
<evidence type="ECO:0000259" key="4">
    <source>
        <dbReference type="Pfam" id="PF08241"/>
    </source>
</evidence>
<organism evidence="5">
    <name type="scientific">marine sediment metagenome</name>
    <dbReference type="NCBI Taxonomy" id="412755"/>
    <lineage>
        <taxon>unclassified sequences</taxon>
        <taxon>metagenomes</taxon>
        <taxon>ecological metagenomes</taxon>
    </lineage>
</organism>
<keyword evidence="2" id="KW-0489">Methyltransferase</keyword>
<dbReference type="InterPro" id="IPR013216">
    <property type="entry name" value="Methyltransf_11"/>
</dbReference>
<dbReference type="PANTHER" id="PTHR44942">
    <property type="entry name" value="METHYLTRANSF_11 DOMAIN-CONTAINING PROTEIN"/>
    <property type="match status" value="1"/>
</dbReference>
<comment type="caution">
    <text evidence="5">The sequence shown here is derived from an EMBL/GenBank/DDBJ whole genome shotgun (WGS) entry which is preliminary data.</text>
</comment>
<evidence type="ECO:0000256" key="3">
    <source>
        <dbReference type="ARBA" id="ARBA00022679"/>
    </source>
</evidence>
<dbReference type="SUPFAM" id="SSF53335">
    <property type="entry name" value="S-adenosyl-L-methionine-dependent methyltransferases"/>
    <property type="match status" value="1"/>
</dbReference>
<proteinExistence type="inferred from homology"/>
<protein>
    <recommendedName>
        <fullName evidence="4">Methyltransferase type 11 domain-containing protein</fullName>
    </recommendedName>
</protein>
<dbReference type="InterPro" id="IPR029063">
    <property type="entry name" value="SAM-dependent_MTases_sf"/>
</dbReference>
<dbReference type="GO" id="GO:0008757">
    <property type="term" value="F:S-adenosylmethionine-dependent methyltransferase activity"/>
    <property type="evidence" value="ECO:0007669"/>
    <property type="project" value="InterPro"/>
</dbReference>
<keyword evidence="3" id="KW-0808">Transferase</keyword>
<evidence type="ECO:0000256" key="1">
    <source>
        <dbReference type="ARBA" id="ARBA00008361"/>
    </source>
</evidence>
<evidence type="ECO:0000313" key="5">
    <source>
        <dbReference type="EMBL" id="GAI96734.1"/>
    </source>
</evidence>
<dbReference type="AlphaFoldDB" id="X1UWJ2"/>